<keyword evidence="1" id="KW-0812">Transmembrane</keyword>
<dbReference type="Pfam" id="PF11992">
    <property type="entry name" value="TgpA_N"/>
    <property type="match status" value="1"/>
</dbReference>
<dbReference type="SUPFAM" id="SSF54001">
    <property type="entry name" value="Cysteine proteinases"/>
    <property type="match status" value="1"/>
</dbReference>
<dbReference type="InterPro" id="IPR052901">
    <property type="entry name" value="Bact_TGase-like"/>
</dbReference>
<keyword evidence="1" id="KW-0472">Membrane</keyword>
<evidence type="ECO:0000313" key="3">
    <source>
        <dbReference type="EMBL" id="OUS38672.1"/>
    </source>
</evidence>
<gene>
    <name evidence="3" type="ORF">A9R00_10305</name>
</gene>
<dbReference type="InterPro" id="IPR021878">
    <property type="entry name" value="TgpA_N"/>
</dbReference>
<keyword evidence="1" id="KW-1133">Transmembrane helix</keyword>
<protein>
    <recommendedName>
        <fullName evidence="2">Transglutaminase-like domain-containing protein</fullName>
    </recommendedName>
</protein>
<evidence type="ECO:0000259" key="2">
    <source>
        <dbReference type="SMART" id="SM00460"/>
    </source>
</evidence>
<sequence length="441" mass="51025">GRALWKASGLFKQADWYPQSWQPELEAGVYDYRITQEGNNKKWLFGLRGIAAMEKNIGMTKDDRLISKKKVSQRKNYLVRSAPNMKIAPQGLSDLVRDQSVQLQQSDQLQKNNQKSHQLAQQILLENDSDRARMEAMLQYYRLQEFSYTLQPEQMKNNDIDQFLFSNRAGFCAHFASSFVFIMRTMKIPARIVAGYQGGELNPDSGHITVRQYDAHAWAEVWLAGEGWVSVDPTAQVAPDRITAGLRNALKEDEFMSDSQFSLIKLSHLPWLNSLRLSLDNLNYQWHQSVLNFNKQKQSSQLKKWFGQGYLEKSLYWLIGLFIAIFFASAGLLLWTRAKLKLTPLQKSLLYMDKRLSIVELQRKESEGFSDYSLRLQLAFPQHKKSIQRLFEALQQQYFADQSAKQALKQQANEERRLSQQLRKLAQNLGAIAKNKSSLRQ</sequence>
<proteinExistence type="predicted"/>
<feature type="domain" description="Transglutaminase-like" evidence="2">
    <location>
        <begin position="164"/>
        <end position="235"/>
    </location>
</feature>
<comment type="caution">
    <text evidence="3">The sequence shown here is derived from an EMBL/GenBank/DDBJ whole genome shotgun (WGS) entry which is preliminary data.</text>
</comment>
<dbReference type="Proteomes" id="UP000227088">
    <property type="component" value="Unassembled WGS sequence"/>
</dbReference>
<dbReference type="PANTHER" id="PTHR42736:SF1">
    <property type="entry name" value="PROTEIN-GLUTAMINE GAMMA-GLUTAMYLTRANSFERASE"/>
    <property type="match status" value="1"/>
</dbReference>
<dbReference type="AlphaFoldDB" id="A0A1Y5HUA0"/>
<name>A0A1Y5HUA0_OLEAN</name>
<reference evidence="4" key="1">
    <citation type="journal article" date="2017" name="Proc. Natl. Acad. Sci. U.S.A.">
        <title>Simulation of Deepwater Horizon oil plume reveals substrate specialization within a complex community of hydrocarbon degraders.</title>
        <authorList>
            <person name="Hu P."/>
            <person name="Dubinsky E.A."/>
            <person name="Probst A.J."/>
            <person name="Wang J."/>
            <person name="Sieber C.M.K."/>
            <person name="Tom L.M."/>
            <person name="Gardinali P."/>
            <person name="Banfield J.F."/>
            <person name="Atlas R.M."/>
            <person name="Andersen G.L."/>
        </authorList>
    </citation>
    <scope>NUCLEOTIDE SEQUENCE [LARGE SCALE GENOMIC DNA]</scope>
</reference>
<dbReference type="Pfam" id="PF01841">
    <property type="entry name" value="Transglut_core"/>
    <property type="match status" value="1"/>
</dbReference>
<evidence type="ECO:0000256" key="1">
    <source>
        <dbReference type="SAM" id="Phobius"/>
    </source>
</evidence>
<evidence type="ECO:0000313" key="4">
    <source>
        <dbReference type="Proteomes" id="UP000227088"/>
    </source>
</evidence>
<feature type="transmembrane region" description="Helical" evidence="1">
    <location>
        <begin position="315"/>
        <end position="335"/>
    </location>
</feature>
<dbReference type="Gene3D" id="3.10.620.30">
    <property type="match status" value="1"/>
</dbReference>
<dbReference type="SMART" id="SM00460">
    <property type="entry name" value="TGc"/>
    <property type="match status" value="1"/>
</dbReference>
<accession>A0A1Y5HUA0</accession>
<dbReference type="InterPro" id="IPR002931">
    <property type="entry name" value="Transglutaminase-like"/>
</dbReference>
<organism evidence="3 4">
    <name type="scientific">Oleispira antarctica</name>
    <dbReference type="NCBI Taxonomy" id="188908"/>
    <lineage>
        <taxon>Bacteria</taxon>
        <taxon>Pseudomonadati</taxon>
        <taxon>Pseudomonadota</taxon>
        <taxon>Gammaproteobacteria</taxon>
        <taxon>Oceanospirillales</taxon>
        <taxon>Oceanospirillaceae</taxon>
        <taxon>Oleispira</taxon>
    </lineage>
</organism>
<dbReference type="EMBL" id="MABE01000598">
    <property type="protein sequence ID" value="OUS38672.1"/>
    <property type="molecule type" value="Genomic_DNA"/>
</dbReference>
<dbReference type="InterPro" id="IPR038765">
    <property type="entry name" value="Papain-like_cys_pep_sf"/>
</dbReference>
<feature type="non-terminal residue" evidence="3">
    <location>
        <position position="1"/>
    </location>
</feature>
<dbReference type="PANTHER" id="PTHR42736">
    <property type="entry name" value="PROTEIN-GLUTAMINE GAMMA-GLUTAMYLTRANSFERASE"/>
    <property type="match status" value="1"/>
</dbReference>